<dbReference type="GO" id="GO:0005737">
    <property type="term" value="C:cytoplasm"/>
    <property type="evidence" value="ECO:0007669"/>
    <property type="project" value="UniProtKB-SubCell"/>
</dbReference>
<feature type="domain" description="Response regulatory" evidence="12">
    <location>
        <begin position="3"/>
        <end position="120"/>
    </location>
</feature>
<comment type="caution">
    <text evidence="13">The sequence shown here is derived from an EMBL/GenBank/DDBJ whole genome shotgun (WGS) entry which is preliminary data.</text>
</comment>
<organism evidence="13 14">
    <name type="scientific">Candidatus Blautia merdavium</name>
    <dbReference type="NCBI Taxonomy" id="2838494"/>
    <lineage>
        <taxon>Bacteria</taxon>
        <taxon>Bacillati</taxon>
        <taxon>Bacillota</taxon>
        <taxon>Clostridia</taxon>
        <taxon>Lachnospirales</taxon>
        <taxon>Lachnospiraceae</taxon>
        <taxon>Blautia</taxon>
    </lineage>
</organism>
<dbReference type="SMART" id="SM00342">
    <property type="entry name" value="HTH_ARAC"/>
    <property type="match status" value="1"/>
</dbReference>
<dbReference type="InterPro" id="IPR001789">
    <property type="entry name" value="Sig_transdc_resp-reg_receiver"/>
</dbReference>
<dbReference type="Pfam" id="PF00072">
    <property type="entry name" value="Response_reg"/>
    <property type="match status" value="1"/>
</dbReference>
<dbReference type="Gene3D" id="3.40.50.2300">
    <property type="match status" value="1"/>
</dbReference>
<gene>
    <name evidence="13" type="ORF">H9753_03735</name>
</gene>
<evidence type="ECO:0000259" key="12">
    <source>
        <dbReference type="PROSITE" id="PS50110"/>
    </source>
</evidence>
<dbReference type="SUPFAM" id="SSF46689">
    <property type="entry name" value="Homeodomain-like"/>
    <property type="match status" value="1"/>
</dbReference>
<keyword evidence="8" id="KW-0804">Transcription</keyword>
<accession>A0A9D2PKF8</accession>
<evidence type="ECO:0000313" key="13">
    <source>
        <dbReference type="EMBL" id="HJC62718.1"/>
    </source>
</evidence>
<dbReference type="Proteomes" id="UP000823886">
    <property type="component" value="Unassembled WGS sequence"/>
</dbReference>
<evidence type="ECO:0000256" key="4">
    <source>
        <dbReference type="ARBA" id="ARBA00022553"/>
    </source>
</evidence>
<evidence type="ECO:0000256" key="10">
    <source>
        <dbReference type="PROSITE-ProRule" id="PRU00169"/>
    </source>
</evidence>
<proteinExistence type="predicted"/>
<dbReference type="InterPro" id="IPR011006">
    <property type="entry name" value="CheY-like_superfamily"/>
</dbReference>
<dbReference type="GO" id="GO:0043565">
    <property type="term" value="F:sequence-specific DNA binding"/>
    <property type="evidence" value="ECO:0007669"/>
    <property type="project" value="InterPro"/>
</dbReference>
<evidence type="ECO:0000256" key="5">
    <source>
        <dbReference type="ARBA" id="ARBA00023012"/>
    </source>
</evidence>
<dbReference type="InterPro" id="IPR018060">
    <property type="entry name" value="HTH_AraC"/>
</dbReference>
<keyword evidence="4 10" id="KW-0597">Phosphoprotein</keyword>
<dbReference type="PANTHER" id="PTHR42713:SF3">
    <property type="entry name" value="TRANSCRIPTIONAL REGULATORY PROTEIN HPTR"/>
    <property type="match status" value="1"/>
</dbReference>
<dbReference type="SUPFAM" id="SSF52172">
    <property type="entry name" value="CheY-like"/>
    <property type="match status" value="1"/>
</dbReference>
<reference evidence="13" key="1">
    <citation type="journal article" date="2021" name="PeerJ">
        <title>Extensive microbial diversity within the chicken gut microbiome revealed by metagenomics and culture.</title>
        <authorList>
            <person name="Gilroy R."/>
            <person name="Ravi A."/>
            <person name="Getino M."/>
            <person name="Pursley I."/>
            <person name="Horton D.L."/>
            <person name="Alikhan N.F."/>
            <person name="Baker D."/>
            <person name="Gharbi K."/>
            <person name="Hall N."/>
            <person name="Watson M."/>
            <person name="Adriaenssens E.M."/>
            <person name="Foster-Nyarko E."/>
            <person name="Jarju S."/>
            <person name="Secka A."/>
            <person name="Antonio M."/>
            <person name="Oren A."/>
            <person name="Chaudhuri R.R."/>
            <person name="La Ragione R."/>
            <person name="Hildebrand F."/>
            <person name="Pallen M.J."/>
        </authorList>
    </citation>
    <scope>NUCLEOTIDE SEQUENCE</scope>
    <source>
        <strain evidence="13">ChiBcec2-3848</strain>
    </source>
</reference>
<keyword evidence="3" id="KW-0963">Cytoplasm</keyword>
<evidence type="ECO:0000256" key="9">
    <source>
        <dbReference type="ARBA" id="ARBA00024867"/>
    </source>
</evidence>
<keyword evidence="5" id="KW-0902">Two-component regulatory system</keyword>
<evidence type="ECO:0000259" key="11">
    <source>
        <dbReference type="PROSITE" id="PS01124"/>
    </source>
</evidence>
<dbReference type="InterPro" id="IPR009057">
    <property type="entry name" value="Homeodomain-like_sf"/>
</dbReference>
<dbReference type="EMBL" id="DWVZ01000047">
    <property type="protein sequence ID" value="HJC62718.1"/>
    <property type="molecule type" value="Genomic_DNA"/>
</dbReference>
<name>A0A9D2PKF8_9FIRM</name>
<dbReference type="GO" id="GO:0003700">
    <property type="term" value="F:DNA-binding transcription factor activity"/>
    <property type="evidence" value="ECO:0007669"/>
    <property type="project" value="InterPro"/>
</dbReference>
<sequence>MYTLLIVDDEPNILEGISRLLDWESLGFDRIFTARSSFEVISHIEAWRPDVCLVDVRIGNEFGYELINWLKGIGVKSNYIMMSGYDEFDYACEAIRCGAQDYLLKPIERQKLQARIEQIVVEKLHGTLQKKEKKNMDPVLGREYDKMSSLIRKIVMIVGMEYGQHVSLRSIADRFHMNATYLGQIFIKETDMKFSEYLMAYRMYVAKEKIIHTDEKIFIIASDVGYSNMNYFYQHFHNYYKITPSEMRAQFRE</sequence>
<dbReference type="Pfam" id="PF12833">
    <property type="entry name" value="HTH_18"/>
    <property type="match status" value="1"/>
</dbReference>
<dbReference type="PANTHER" id="PTHR42713">
    <property type="entry name" value="HISTIDINE KINASE-RELATED"/>
    <property type="match status" value="1"/>
</dbReference>
<dbReference type="Gene3D" id="1.10.10.60">
    <property type="entry name" value="Homeodomain-like"/>
    <property type="match status" value="2"/>
</dbReference>
<dbReference type="AlphaFoldDB" id="A0A9D2PKF8"/>
<evidence type="ECO:0000313" key="14">
    <source>
        <dbReference type="Proteomes" id="UP000823886"/>
    </source>
</evidence>
<dbReference type="InterPro" id="IPR051552">
    <property type="entry name" value="HptR"/>
</dbReference>
<evidence type="ECO:0000256" key="7">
    <source>
        <dbReference type="ARBA" id="ARBA00023125"/>
    </source>
</evidence>
<dbReference type="PROSITE" id="PS01124">
    <property type="entry name" value="HTH_ARAC_FAMILY_2"/>
    <property type="match status" value="1"/>
</dbReference>
<dbReference type="GO" id="GO:0000160">
    <property type="term" value="P:phosphorelay signal transduction system"/>
    <property type="evidence" value="ECO:0007669"/>
    <property type="project" value="UniProtKB-KW"/>
</dbReference>
<reference evidence="13" key="2">
    <citation type="submission" date="2021-04" db="EMBL/GenBank/DDBJ databases">
        <authorList>
            <person name="Gilroy R."/>
        </authorList>
    </citation>
    <scope>NUCLEOTIDE SEQUENCE</scope>
    <source>
        <strain evidence="13">ChiBcec2-3848</strain>
    </source>
</reference>
<evidence type="ECO:0000256" key="1">
    <source>
        <dbReference type="ARBA" id="ARBA00004496"/>
    </source>
</evidence>
<keyword evidence="7" id="KW-0238">DNA-binding</keyword>
<dbReference type="SMART" id="SM00448">
    <property type="entry name" value="REC"/>
    <property type="match status" value="1"/>
</dbReference>
<keyword evidence="6" id="KW-0805">Transcription regulation</keyword>
<feature type="modified residue" description="4-aspartylphosphate" evidence="10">
    <location>
        <position position="55"/>
    </location>
</feature>
<evidence type="ECO:0000256" key="8">
    <source>
        <dbReference type="ARBA" id="ARBA00023163"/>
    </source>
</evidence>
<comment type="subcellular location">
    <subcellularLocation>
        <location evidence="1">Cytoplasm</location>
    </subcellularLocation>
</comment>
<feature type="domain" description="HTH araC/xylS-type" evidence="11">
    <location>
        <begin position="152"/>
        <end position="250"/>
    </location>
</feature>
<dbReference type="PROSITE" id="PS50110">
    <property type="entry name" value="RESPONSE_REGULATORY"/>
    <property type="match status" value="1"/>
</dbReference>
<protein>
    <recommendedName>
        <fullName evidence="2">Stage 0 sporulation protein A homolog</fullName>
    </recommendedName>
</protein>
<evidence type="ECO:0000256" key="2">
    <source>
        <dbReference type="ARBA" id="ARBA00018672"/>
    </source>
</evidence>
<dbReference type="CDD" id="cd17536">
    <property type="entry name" value="REC_YesN-like"/>
    <property type="match status" value="1"/>
</dbReference>
<evidence type="ECO:0000256" key="6">
    <source>
        <dbReference type="ARBA" id="ARBA00023015"/>
    </source>
</evidence>
<comment type="function">
    <text evidence="9">May play the central regulatory role in sporulation. It may be an element of the effector pathway responsible for the activation of sporulation genes in response to nutritional stress. Spo0A may act in concert with spo0H (a sigma factor) to control the expression of some genes that are critical to the sporulation process.</text>
</comment>
<evidence type="ECO:0000256" key="3">
    <source>
        <dbReference type="ARBA" id="ARBA00022490"/>
    </source>
</evidence>